<name>A0ABZ0TY31_9FIRM</name>
<proteinExistence type="predicted"/>
<reference evidence="1 2" key="1">
    <citation type="submission" date="2023-12" db="EMBL/GenBank/DDBJ databases">
        <authorList>
            <person name="Manesh M.J.H."/>
            <person name="Bing R.G."/>
            <person name="Willard D.J."/>
            <person name="Kelly R.M."/>
        </authorList>
    </citation>
    <scope>NUCLEOTIDE SEQUENCE [LARGE SCALE GENOMIC DNA]</scope>
    <source>
        <strain evidence="1 2">DSM 8977</strain>
    </source>
</reference>
<dbReference type="Proteomes" id="UP001322744">
    <property type="component" value="Chromosome"/>
</dbReference>
<evidence type="ECO:0000313" key="1">
    <source>
        <dbReference type="EMBL" id="WPX08320.1"/>
    </source>
</evidence>
<dbReference type="RefSeq" id="WP_045175585.1">
    <property type="nucleotide sequence ID" value="NZ_CP139957.1"/>
</dbReference>
<keyword evidence="2" id="KW-1185">Reference proteome</keyword>
<dbReference type="EMBL" id="CP139957">
    <property type="protein sequence ID" value="WPX08320.1"/>
    <property type="molecule type" value="Genomic_DNA"/>
</dbReference>
<organism evidence="1 2">
    <name type="scientific">Anaerocellum danielii</name>
    <dbReference type="NCBI Taxonomy" id="1387557"/>
    <lineage>
        <taxon>Bacteria</taxon>
        <taxon>Bacillati</taxon>
        <taxon>Bacillota</taxon>
        <taxon>Bacillota incertae sedis</taxon>
        <taxon>Caldicellulosiruptorales</taxon>
        <taxon>Caldicellulosiruptoraceae</taxon>
        <taxon>Anaerocellum</taxon>
    </lineage>
</organism>
<gene>
    <name evidence="1" type="ORF">SOJ16_002194</name>
</gene>
<accession>A0ABZ0TY31</accession>
<evidence type="ECO:0000313" key="2">
    <source>
        <dbReference type="Proteomes" id="UP001322744"/>
    </source>
</evidence>
<sequence length="187" mass="22062">MSRLEILYTCVANMVKVVYKTGEYEHLKNMEYYLDEDDRNRTIYYRKNKEITKRLQEIIDGVYTFIKELGKAYTELPEYGLLQRVLKEQTEITEEGKIVPVEKEKISPDSLQNPSDPYATYRKKAVKDYKGYVANVVETIDKKGSTITSYDYDVNTHSDSSFCKETIEKLGKQKWNNNNSRWSLQQY</sequence>
<protein>
    <submittedName>
        <fullName evidence="1">Uncharacterized protein</fullName>
    </submittedName>
</protein>